<sequence length="158" mass="17535">MIDQKEAIECIPLTEVAWHAGDGNSATSGNRTSISIEITESGNYSATLANAAALTASMLKERGWGTDRLRRHYDWSGKNCPRKMNQDGDWGGWDSFVAQVNTLLQEEEEEMLDPKDANNIIRFLSAAYMATTDPEARAEFNRLANELRRVSGQNPEPG</sequence>
<dbReference type="GO" id="GO:0071555">
    <property type="term" value="P:cell wall organization"/>
    <property type="evidence" value="ECO:0007669"/>
    <property type="project" value="UniProtKB-KW"/>
</dbReference>
<dbReference type="Gene3D" id="3.40.80.10">
    <property type="entry name" value="Peptidoglycan recognition protein-like"/>
    <property type="match status" value="1"/>
</dbReference>
<protein>
    <recommendedName>
        <fullName evidence="3">N-acetylmuramoyl-L-alanine amidase</fullName>
        <ecNumber evidence="3">3.5.1.28</ecNumber>
    </recommendedName>
</protein>
<dbReference type="AlphaFoldDB" id="A0A2R5EZQ4"/>
<dbReference type="Proteomes" id="UP000245202">
    <property type="component" value="Unassembled WGS sequence"/>
</dbReference>
<evidence type="ECO:0000313" key="9">
    <source>
        <dbReference type="EMBL" id="GBG09303.1"/>
    </source>
</evidence>
<dbReference type="EC" id="3.5.1.28" evidence="3"/>
<evidence type="ECO:0000256" key="4">
    <source>
        <dbReference type="ARBA" id="ARBA00022801"/>
    </source>
</evidence>
<dbReference type="InterPro" id="IPR036505">
    <property type="entry name" value="Amidase/PGRP_sf"/>
</dbReference>
<evidence type="ECO:0000256" key="3">
    <source>
        <dbReference type="ARBA" id="ARBA00011901"/>
    </source>
</evidence>
<keyword evidence="4" id="KW-0378">Hydrolase</keyword>
<evidence type="ECO:0000256" key="6">
    <source>
        <dbReference type="ARBA" id="ARBA00023287"/>
    </source>
</evidence>
<keyword evidence="6" id="KW-0178">Competence</keyword>
<evidence type="ECO:0000256" key="7">
    <source>
        <dbReference type="ARBA" id="ARBA00023316"/>
    </source>
</evidence>
<name>A0A2R5EZQ4_9BACL</name>
<keyword evidence="7" id="KW-0961">Cell wall biogenesis/degradation</keyword>
<evidence type="ECO:0000256" key="1">
    <source>
        <dbReference type="ARBA" id="ARBA00001561"/>
    </source>
</evidence>
<dbReference type="GO" id="GO:0009253">
    <property type="term" value="P:peptidoglycan catabolic process"/>
    <property type="evidence" value="ECO:0007669"/>
    <property type="project" value="InterPro"/>
</dbReference>
<evidence type="ECO:0000259" key="8">
    <source>
        <dbReference type="Pfam" id="PF01510"/>
    </source>
</evidence>
<gene>
    <name evidence="9" type="ORF">PAT3040_03947</name>
</gene>
<evidence type="ECO:0000256" key="5">
    <source>
        <dbReference type="ARBA" id="ARBA00022969"/>
    </source>
</evidence>
<dbReference type="EMBL" id="BDQX01000210">
    <property type="protein sequence ID" value="GBG09303.1"/>
    <property type="molecule type" value="Genomic_DNA"/>
</dbReference>
<dbReference type="GO" id="GO:0030420">
    <property type="term" value="P:establishment of competence for transformation"/>
    <property type="evidence" value="ECO:0007669"/>
    <property type="project" value="UniProtKB-KW"/>
</dbReference>
<dbReference type="PANTHER" id="PTHR30417:SF11">
    <property type="entry name" value="N-ACETYLMURAMOYL-L-ALANINE AMIDASE XLYA"/>
    <property type="match status" value="1"/>
</dbReference>
<dbReference type="GO" id="GO:0008745">
    <property type="term" value="F:N-acetylmuramoyl-L-alanine amidase activity"/>
    <property type="evidence" value="ECO:0007669"/>
    <property type="project" value="UniProtKB-EC"/>
</dbReference>
<evidence type="ECO:0000313" key="10">
    <source>
        <dbReference type="Proteomes" id="UP000245202"/>
    </source>
</evidence>
<dbReference type="GO" id="GO:0009254">
    <property type="term" value="P:peptidoglycan turnover"/>
    <property type="evidence" value="ECO:0007669"/>
    <property type="project" value="TreeGrafter"/>
</dbReference>
<accession>A0A2R5EZQ4</accession>
<comment type="similarity">
    <text evidence="2">Belongs to the N-acetylmuramoyl-L-alanine amidase 2 family.</text>
</comment>
<dbReference type="SUPFAM" id="SSF55846">
    <property type="entry name" value="N-acetylmuramoyl-L-alanine amidase-like"/>
    <property type="match status" value="1"/>
</dbReference>
<dbReference type="Pfam" id="PF01510">
    <property type="entry name" value="Amidase_2"/>
    <property type="match status" value="1"/>
</dbReference>
<evidence type="ECO:0000256" key="2">
    <source>
        <dbReference type="ARBA" id="ARBA00007553"/>
    </source>
</evidence>
<comment type="catalytic activity">
    <reaction evidence="1">
        <text>Hydrolyzes the link between N-acetylmuramoyl residues and L-amino acid residues in certain cell-wall glycopeptides.</text>
        <dbReference type="EC" id="3.5.1.28"/>
    </reaction>
</comment>
<dbReference type="InterPro" id="IPR002502">
    <property type="entry name" value="Amidase_domain"/>
</dbReference>
<proteinExistence type="inferred from homology"/>
<comment type="caution">
    <text evidence="9">The sequence shown here is derived from an EMBL/GenBank/DDBJ whole genome shotgun (WGS) entry which is preliminary data.</text>
</comment>
<dbReference type="GO" id="GO:0030435">
    <property type="term" value="P:sporulation resulting in formation of a cellular spore"/>
    <property type="evidence" value="ECO:0007669"/>
    <property type="project" value="UniProtKB-KW"/>
</dbReference>
<organism evidence="9 10">
    <name type="scientific">Paenibacillus agaridevorans</name>
    <dbReference type="NCBI Taxonomy" id="171404"/>
    <lineage>
        <taxon>Bacteria</taxon>
        <taxon>Bacillati</taxon>
        <taxon>Bacillota</taxon>
        <taxon>Bacilli</taxon>
        <taxon>Bacillales</taxon>
        <taxon>Paenibacillaceae</taxon>
        <taxon>Paenibacillus</taxon>
    </lineage>
</organism>
<reference evidence="9 10" key="1">
    <citation type="submission" date="2017-08" db="EMBL/GenBank/DDBJ databases">
        <title>Substantial Increase in Enzyme Production by Combined Drug-Resistance Mutations in Paenibacillus agaridevorans.</title>
        <authorList>
            <person name="Tanaka Y."/>
            <person name="Funane K."/>
            <person name="Hosaka T."/>
            <person name="Shiwa Y."/>
            <person name="Fujita N."/>
            <person name="Miyazaki T."/>
            <person name="Yoshikawa H."/>
            <person name="Murakami K."/>
            <person name="Kasahara K."/>
            <person name="Inaoka T."/>
            <person name="Hiraga Y."/>
            <person name="Ochi K."/>
        </authorList>
    </citation>
    <scope>NUCLEOTIDE SEQUENCE [LARGE SCALE GENOMIC DNA]</scope>
    <source>
        <strain evidence="9 10">T-3040</strain>
    </source>
</reference>
<keyword evidence="10" id="KW-1185">Reference proteome</keyword>
<keyword evidence="5" id="KW-0749">Sporulation</keyword>
<feature type="domain" description="N-acetylmuramoyl-L-alanine amidase" evidence="8">
    <location>
        <begin position="2"/>
        <end position="82"/>
    </location>
</feature>
<dbReference type="PANTHER" id="PTHR30417">
    <property type="entry name" value="N-ACETYLMURAMOYL-L-ALANINE AMIDASE AMID"/>
    <property type="match status" value="1"/>
</dbReference>
<dbReference type="InterPro" id="IPR051206">
    <property type="entry name" value="NAMLAA_amidase_2"/>
</dbReference>